<dbReference type="EMBL" id="PGTB01000021">
    <property type="protein sequence ID" value="PJE37153.1"/>
    <property type="molecule type" value="Genomic_DNA"/>
</dbReference>
<evidence type="ECO:0000256" key="1">
    <source>
        <dbReference type="SAM" id="MobiDB-lite"/>
    </source>
</evidence>
<accession>A0A2M8J303</accession>
<proteinExistence type="predicted"/>
<evidence type="ECO:0000313" key="3">
    <source>
        <dbReference type="Proteomes" id="UP000231553"/>
    </source>
</evidence>
<feature type="region of interest" description="Disordered" evidence="1">
    <location>
        <begin position="1"/>
        <end position="41"/>
    </location>
</feature>
<dbReference type="AlphaFoldDB" id="A0A2M8J303"/>
<protein>
    <submittedName>
        <fullName evidence="2">Excinuclease ABC subunit A</fullName>
    </submittedName>
</protein>
<reference evidence="2 3" key="1">
    <citation type="journal article" date="2018" name="Int. J. Syst. Evol. Microbiol.">
        <title>Pseudooceanicola lipolyticus sp. nov., a marine alphaproteobacterium, reclassification of Oceanicola flagellatus as Pseudooceanicola flagellatus comb. nov. and emended description of the genus Pseudooceanicola.</title>
        <authorList>
            <person name="Huang M.-M."/>
            <person name="Guo L.-L."/>
            <person name="Wu Y.-H."/>
            <person name="Lai Q.-L."/>
            <person name="Shao Z.-Z."/>
            <person name="Wang C.-S."/>
            <person name="Wu M."/>
            <person name="Xu X.-W."/>
        </authorList>
    </citation>
    <scope>NUCLEOTIDE SEQUENCE [LARGE SCALE GENOMIC DNA]</scope>
    <source>
        <strain evidence="2 3">157</strain>
    </source>
</reference>
<name>A0A2M8J303_9RHOB</name>
<keyword evidence="3" id="KW-1185">Reference proteome</keyword>
<evidence type="ECO:0000313" key="2">
    <source>
        <dbReference type="EMBL" id="PJE37153.1"/>
    </source>
</evidence>
<dbReference type="Proteomes" id="UP000231553">
    <property type="component" value="Unassembled WGS sequence"/>
</dbReference>
<gene>
    <name evidence="2" type="ORF">CVM52_08530</name>
</gene>
<dbReference type="OrthoDB" id="7666115at2"/>
<organism evidence="2 3">
    <name type="scientific">Pseudooceanicola lipolyticus</name>
    <dbReference type="NCBI Taxonomy" id="2029104"/>
    <lineage>
        <taxon>Bacteria</taxon>
        <taxon>Pseudomonadati</taxon>
        <taxon>Pseudomonadota</taxon>
        <taxon>Alphaproteobacteria</taxon>
        <taxon>Rhodobacterales</taxon>
        <taxon>Paracoccaceae</taxon>
        <taxon>Pseudooceanicola</taxon>
    </lineage>
</organism>
<sequence>MVKAAGCPPGLAKKGNGCQPPGLAKQPQRDRDDNAYQNGYQDGHVDALRGYRIGDRIQRDYVVIERTARHGLDPNGTYYRVNGGVYQVDRQTREILGIIGLAARVLN</sequence>
<comment type="caution">
    <text evidence="2">The sequence shown here is derived from an EMBL/GenBank/DDBJ whole genome shotgun (WGS) entry which is preliminary data.</text>
</comment>